<reference evidence="7" key="1">
    <citation type="submission" date="2018-05" db="EMBL/GenBank/DDBJ databases">
        <authorList>
            <person name="Lanie J.A."/>
            <person name="Ng W.-L."/>
            <person name="Kazmierczak K.M."/>
            <person name="Andrzejewski T.M."/>
            <person name="Davidsen T.M."/>
            <person name="Wayne K.J."/>
            <person name="Tettelin H."/>
            <person name="Glass J.I."/>
            <person name="Rusch D."/>
            <person name="Podicherti R."/>
            <person name="Tsui H.-C.T."/>
            <person name="Winkler M.E."/>
        </authorList>
    </citation>
    <scope>NUCLEOTIDE SEQUENCE</scope>
</reference>
<dbReference type="SUPFAM" id="SSF52518">
    <property type="entry name" value="Thiamin diphosphate-binding fold (THDP-binding)"/>
    <property type="match status" value="2"/>
</dbReference>
<dbReference type="GO" id="GO:0030976">
    <property type="term" value="F:thiamine pyrophosphate binding"/>
    <property type="evidence" value="ECO:0007669"/>
    <property type="project" value="InterPro"/>
</dbReference>
<evidence type="ECO:0000256" key="1">
    <source>
        <dbReference type="ARBA" id="ARBA00007812"/>
    </source>
</evidence>
<name>A0A381XSZ4_9ZZZZ</name>
<evidence type="ECO:0000256" key="2">
    <source>
        <dbReference type="ARBA" id="ARBA00023052"/>
    </source>
</evidence>
<protein>
    <recommendedName>
        <fullName evidence="8">Acetolactate synthase</fullName>
    </recommendedName>
</protein>
<organism evidence="7">
    <name type="scientific">marine metagenome</name>
    <dbReference type="NCBI Taxonomy" id="408172"/>
    <lineage>
        <taxon>unclassified sequences</taxon>
        <taxon>metagenomes</taxon>
        <taxon>ecological metagenomes</taxon>
    </lineage>
</organism>
<dbReference type="InterPro" id="IPR029061">
    <property type="entry name" value="THDP-binding"/>
</dbReference>
<dbReference type="InterPro" id="IPR012000">
    <property type="entry name" value="Thiamin_PyroP_enz_cen_dom"/>
</dbReference>
<dbReference type="Gene3D" id="3.40.50.970">
    <property type="match status" value="2"/>
</dbReference>
<dbReference type="GO" id="GO:0000287">
    <property type="term" value="F:magnesium ion binding"/>
    <property type="evidence" value="ECO:0007669"/>
    <property type="project" value="InterPro"/>
</dbReference>
<evidence type="ECO:0000259" key="6">
    <source>
        <dbReference type="Pfam" id="PF02776"/>
    </source>
</evidence>
<dbReference type="GO" id="GO:0050660">
    <property type="term" value="F:flavin adenine dinucleotide binding"/>
    <property type="evidence" value="ECO:0007669"/>
    <property type="project" value="TreeGrafter"/>
</dbReference>
<evidence type="ECO:0000256" key="3">
    <source>
        <dbReference type="RuleBase" id="RU362132"/>
    </source>
</evidence>
<feature type="domain" description="Thiamine pyrophosphate enzyme central" evidence="4">
    <location>
        <begin position="199"/>
        <end position="334"/>
    </location>
</feature>
<dbReference type="CDD" id="cd07035">
    <property type="entry name" value="TPP_PYR_POX_like"/>
    <property type="match status" value="1"/>
</dbReference>
<dbReference type="EMBL" id="UINC01016263">
    <property type="protein sequence ID" value="SVA67848.1"/>
    <property type="molecule type" value="Genomic_DNA"/>
</dbReference>
<sequence length="554" mass="61288">MRVADFVAKFILEELDVKHVFTLTGAGIMHLTDGLACNKKLKTICPHHEQTASMALEAYSRATENFGVGIFTTGPGSTNAITGLAGAWQDSVPCLFISGQVKLAEASSQSGIKKLRQFGVQELDIIPIVESITKYAVTITQPEKIRYELEKASHIAKSGRPGPVWIEIPMDIQSAKISDELEKFENEQSEKPEINENQIKSVIELLQNAKRPIIISGQGVRIAGAIELLTKLVKLFKIPVVTPYLGIDTIRHDEESYIGKIGVKGERAGNLAMQNSDLILSIGSSLHVSVIGYNYKQFARGAKKIIIDIDEITHKKKTIDIDQFVHADAKDFLNILLKQLTEGDSLNYASWLEMCNKWKKKYPTCLPEYKNTKDEINSYFLIEQICKNSKAGDIFVSDAGGTFYAVSQAVTLTKPNQRYIPSSAMATMGYSLPAAIGISVATGNRVIAFTGDGSLQQNIQEFQTLVEYNLPVKLFVLNNDGYHSIRTSQTNYFEERYIGESSKSGISFPDTVKIAEAYGIKAFRINQPSQITDVVNQVLNYDGPVICDVIVPRE</sequence>
<evidence type="ECO:0000259" key="4">
    <source>
        <dbReference type="Pfam" id="PF00205"/>
    </source>
</evidence>
<dbReference type="GO" id="GO:0005948">
    <property type="term" value="C:acetolactate synthase complex"/>
    <property type="evidence" value="ECO:0007669"/>
    <property type="project" value="TreeGrafter"/>
</dbReference>
<dbReference type="InterPro" id="IPR011766">
    <property type="entry name" value="TPP_enzyme_TPP-bd"/>
</dbReference>
<accession>A0A381XSZ4</accession>
<dbReference type="AlphaFoldDB" id="A0A381XSZ4"/>
<comment type="similarity">
    <text evidence="1 3">Belongs to the TPP enzyme family.</text>
</comment>
<evidence type="ECO:0008006" key="8">
    <source>
        <dbReference type="Google" id="ProtNLM"/>
    </source>
</evidence>
<dbReference type="CDD" id="cd00568">
    <property type="entry name" value="TPP_enzymes"/>
    <property type="match status" value="1"/>
</dbReference>
<dbReference type="Pfam" id="PF02776">
    <property type="entry name" value="TPP_enzyme_N"/>
    <property type="match status" value="1"/>
</dbReference>
<proteinExistence type="inferred from homology"/>
<feature type="non-terminal residue" evidence="7">
    <location>
        <position position="554"/>
    </location>
</feature>
<dbReference type="PANTHER" id="PTHR18968:SF142">
    <property type="entry name" value="ACETOLACTATE SYNTHASE"/>
    <property type="match status" value="1"/>
</dbReference>
<gene>
    <name evidence="7" type="ORF">METZ01_LOCUS120702</name>
</gene>
<feature type="domain" description="Thiamine pyrophosphate enzyme N-terminal TPP-binding" evidence="6">
    <location>
        <begin position="1"/>
        <end position="111"/>
    </location>
</feature>
<dbReference type="Pfam" id="PF02775">
    <property type="entry name" value="TPP_enzyme_C"/>
    <property type="match status" value="1"/>
</dbReference>
<evidence type="ECO:0000313" key="7">
    <source>
        <dbReference type="EMBL" id="SVA67848.1"/>
    </source>
</evidence>
<evidence type="ECO:0000259" key="5">
    <source>
        <dbReference type="Pfam" id="PF02775"/>
    </source>
</evidence>
<dbReference type="InterPro" id="IPR029035">
    <property type="entry name" value="DHS-like_NAD/FAD-binding_dom"/>
</dbReference>
<dbReference type="Gene3D" id="3.40.50.1220">
    <property type="entry name" value="TPP-binding domain"/>
    <property type="match status" value="1"/>
</dbReference>
<feature type="domain" description="Thiamine pyrophosphate enzyme TPP-binding" evidence="5">
    <location>
        <begin position="404"/>
        <end position="549"/>
    </location>
</feature>
<dbReference type="SUPFAM" id="SSF52467">
    <property type="entry name" value="DHS-like NAD/FAD-binding domain"/>
    <property type="match status" value="1"/>
</dbReference>
<dbReference type="InterPro" id="IPR012001">
    <property type="entry name" value="Thiamin_PyroP_enz_TPP-bd_dom"/>
</dbReference>
<dbReference type="InterPro" id="IPR045229">
    <property type="entry name" value="TPP_enz"/>
</dbReference>
<dbReference type="PANTHER" id="PTHR18968">
    <property type="entry name" value="THIAMINE PYROPHOSPHATE ENZYMES"/>
    <property type="match status" value="1"/>
</dbReference>
<keyword evidence="2 3" id="KW-0786">Thiamine pyrophosphate</keyword>
<dbReference type="FunFam" id="3.40.50.970:FF:000007">
    <property type="entry name" value="Acetolactate synthase"/>
    <property type="match status" value="1"/>
</dbReference>
<dbReference type="GO" id="GO:0009097">
    <property type="term" value="P:isoleucine biosynthetic process"/>
    <property type="evidence" value="ECO:0007669"/>
    <property type="project" value="TreeGrafter"/>
</dbReference>
<dbReference type="GO" id="GO:0009099">
    <property type="term" value="P:L-valine biosynthetic process"/>
    <property type="evidence" value="ECO:0007669"/>
    <property type="project" value="TreeGrafter"/>
</dbReference>
<dbReference type="Pfam" id="PF00205">
    <property type="entry name" value="TPP_enzyme_M"/>
    <property type="match status" value="1"/>
</dbReference>
<dbReference type="GO" id="GO:0003984">
    <property type="term" value="F:acetolactate synthase activity"/>
    <property type="evidence" value="ECO:0007669"/>
    <property type="project" value="TreeGrafter"/>
</dbReference>